<dbReference type="OrthoDB" id="5243104at2"/>
<keyword evidence="3" id="KW-1185">Reference proteome</keyword>
<dbReference type="CDD" id="cd04301">
    <property type="entry name" value="NAT_SF"/>
    <property type="match status" value="1"/>
</dbReference>
<reference evidence="2 3" key="1">
    <citation type="journal article" date="2009" name="Stand. Genomic Sci.">
        <title>Complete genome sequence of Beutenbergia cavernae type strain (HKI 0122).</title>
        <authorList>
            <person name="Land M."/>
            <person name="Pukall R."/>
            <person name="Abt B."/>
            <person name="Goker M."/>
            <person name="Rohde M."/>
            <person name="Glavina Del Rio T."/>
            <person name="Tice H."/>
            <person name="Copeland A."/>
            <person name="Cheng J.F."/>
            <person name="Lucas S."/>
            <person name="Chen F."/>
            <person name="Nolan M."/>
            <person name="Bruce D."/>
            <person name="Goodwin L."/>
            <person name="Pitluck S."/>
            <person name="Ivanova N."/>
            <person name="Mavromatis K."/>
            <person name="Ovchinnikova G."/>
            <person name="Pati A."/>
            <person name="Chen A."/>
            <person name="Palaniappan K."/>
            <person name="Hauser L."/>
            <person name="Chang Y.J."/>
            <person name="Jefferies C.C."/>
            <person name="Saunders E."/>
            <person name="Brettin T."/>
            <person name="Detter J.C."/>
            <person name="Han C."/>
            <person name="Chain P."/>
            <person name="Bristow J."/>
            <person name="Eisen J.A."/>
            <person name="Markowitz V."/>
            <person name="Hugenholtz P."/>
            <person name="Kyrpides N.C."/>
            <person name="Klenk H.P."/>
            <person name="Lapidus A."/>
        </authorList>
    </citation>
    <scope>NUCLEOTIDE SEQUENCE [LARGE SCALE GENOMIC DNA]</scope>
    <source>
        <strain evidence="3">ATCC BAA-8 / DSM 12333 / NBRC 16432</strain>
    </source>
</reference>
<evidence type="ECO:0000313" key="3">
    <source>
        <dbReference type="Proteomes" id="UP000007962"/>
    </source>
</evidence>
<dbReference type="PROSITE" id="PS51186">
    <property type="entry name" value="GNAT"/>
    <property type="match status" value="1"/>
</dbReference>
<feature type="domain" description="N-acetyltransferase" evidence="1">
    <location>
        <begin position="134"/>
        <end position="274"/>
    </location>
</feature>
<protein>
    <submittedName>
        <fullName evidence="2">GCN5-related protein N-acetyltransferase</fullName>
    </submittedName>
</protein>
<dbReference type="InterPro" id="IPR051554">
    <property type="entry name" value="Acetyltransferase_Eis"/>
</dbReference>
<dbReference type="HOGENOM" id="CLU_072512_0_0_11"/>
<evidence type="ECO:0000313" key="2">
    <source>
        <dbReference type="EMBL" id="ACQ81006.1"/>
    </source>
</evidence>
<dbReference type="GO" id="GO:0030649">
    <property type="term" value="P:aminoglycoside antibiotic catabolic process"/>
    <property type="evidence" value="ECO:0007669"/>
    <property type="project" value="TreeGrafter"/>
</dbReference>
<dbReference type="eggNOG" id="COG0454">
    <property type="taxonomic scope" value="Bacteria"/>
</dbReference>
<dbReference type="Proteomes" id="UP000007962">
    <property type="component" value="Chromosome"/>
</dbReference>
<dbReference type="GO" id="GO:0034069">
    <property type="term" value="F:aminoglycoside N-acetyltransferase activity"/>
    <property type="evidence" value="ECO:0007669"/>
    <property type="project" value="TreeGrafter"/>
</dbReference>
<dbReference type="STRING" id="471853.Bcav_2761"/>
<dbReference type="PANTHER" id="PTHR37817:SF1">
    <property type="entry name" value="N-ACETYLTRANSFERASE EIS"/>
    <property type="match status" value="1"/>
</dbReference>
<dbReference type="Gene3D" id="3.40.630.30">
    <property type="match status" value="1"/>
</dbReference>
<dbReference type="SUPFAM" id="SSF55729">
    <property type="entry name" value="Acyl-CoA N-acyltransferases (Nat)"/>
    <property type="match status" value="1"/>
</dbReference>
<dbReference type="InterPro" id="IPR016181">
    <property type="entry name" value="Acyl_CoA_acyltransferase"/>
</dbReference>
<dbReference type="PANTHER" id="PTHR37817">
    <property type="entry name" value="N-ACETYLTRANSFERASE EIS"/>
    <property type="match status" value="1"/>
</dbReference>
<dbReference type="InterPro" id="IPR000182">
    <property type="entry name" value="GNAT_dom"/>
</dbReference>
<proteinExistence type="predicted"/>
<accession>C5BYA6</accession>
<dbReference type="Pfam" id="PF00583">
    <property type="entry name" value="Acetyltransf_1"/>
    <property type="match status" value="1"/>
</dbReference>
<dbReference type="RefSeq" id="WP_015883246.1">
    <property type="nucleotide sequence ID" value="NC_012669.1"/>
</dbReference>
<name>C5BYA6_BEUC1</name>
<gene>
    <name evidence="2" type="ordered locus">Bcav_2761</name>
</gene>
<sequence>MQSDAIAPTSDPARLTPAIEANLAELLLALGRAGGAEERDEPSIQWVIGGSPIDYHNCVVRADLADGEVDTLIQEMIAACDRLGVPGTWHVGPSMRPADLGRRLEQAGLRDDGVEPGMALDLRRLADAPMPPGTTVERVTDEAGLAAWVATLGAGFGEGPREAEWVGAMYARIGLDADTTWRHYLARLDGEPVATTSLFCGAGVAGIYFVSTHPDARQRGIGSAITRAALQDAIELGYHVAVLNSSTQGYRAYQRLGFEEICPIGIYTWPAATG</sequence>
<dbReference type="AlphaFoldDB" id="C5BYA6"/>
<evidence type="ECO:0000259" key="1">
    <source>
        <dbReference type="PROSITE" id="PS51186"/>
    </source>
</evidence>
<keyword evidence="2" id="KW-0808">Transferase</keyword>
<dbReference type="EMBL" id="CP001618">
    <property type="protein sequence ID" value="ACQ81006.1"/>
    <property type="molecule type" value="Genomic_DNA"/>
</dbReference>
<dbReference type="KEGG" id="bcv:Bcav_2761"/>
<organism evidence="2 3">
    <name type="scientific">Beutenbergia cavernae (strain ATCC BAA-8 / DSM 12333 / CCUG 43141 / JCM 11478 / NBRC 16432 / NCIMB 13614 / HKI 0122)</name>
    <dbReference type="NCBI Taxonomy" id="471853"/>
    <lineage>
        <taxon>Bacteria</taxon>
        <taxon>Bacillati</taxon>
        <taxon>Actinomycetota</taxon>
        <taxon>Actinomycetes</taxon>
        <taxon>Micrococcales</taxon>
        <taxon>Beutenbergiaceae</taxon>
        <taxon>Beutenbergia</taxon>
    </lineage>
</organism>